<evidence type="ECO:0000313" key="1">
    <source>
        <dbReference type="EMBL" id="MBJ6802780.1"/>
    </source>
</evidence>
<proteinExistence type="predicted"/>
<protein>
    <recommendedName>
        <fullName evidence="3">tRNA(Ile2) 2-agmatinylcytidine synthetase</fullName>
    </recommendedName>
</protein>
<dbReference type="EMBL" id="JAEMHK010000027">
    <property type="protein sequence ID" value="MBJ6802780.1"/>
    <property type="molecule type" value="Genomic_DNA"/>
</dbReference>
<keyword evidence="2" id="KW-1185">Reference proteome</keyword>
<reference evidence="1 2" key="1">
    <citation type="submission" date="2020-12" db="EMBL/GenBank/DDBJ databases">
        <title>Geomonas sp. Red259, isolated from paddy soil.</title>
        <authorList>
            <person name="Xu Z."/>
            <person name="Zhang Z."/>
            <person name="Masuda Y."/>
            <person name="Itoh H."/>
            <person name="Senoo K."/>
        </authorList>
    </citation>
    <scope>NUCLEOTIDE SEQUENCE [LARGE SCALE GENOMIC DNA]</scope>
    <source>
        <strain evidence="1 2">Red259</strain>
    </source>
</reference>
<comment type="caution">
    <text evidence="1">The sequence shown here is derived from an EMBL/GenBank/DDBJ whole genome shotgun (WGS) entry which is preliminary data.</text>
</comment>
<sequence length="247" mass="26867">MRIAISIDDTDNLESRGTGEIASLIAEELQQRGWGSCSYITRHQLYVHPDIPYTSHNSAMCFYAEVGEGWLEPVIEYVSGFLEKESAPGSDPGLCVAVPAKMAARNELIAFGRRAKGEVIGMDEAYDLARRLGVHLSQHGGTGQGVIGALAGAGLRMSGNDGRLKGFLEFGQPYRMLRVDELLQHPVVDVVKSVTGEALKDEDLVVLGEKPKTVLLEGESVLLVAASQSGNCEARWQTLHRKQLKAY</sequence>
<dbReference type="PANTHER" id="PTHR40705:SF2">
    <property type="entry name" value="DUF1743 DOMAIN-CONTAINING PROTEIN"/>
    <property type="match status" value="1"/>
</dbReference>
<dbReference type="Proteomes" id="UP000641025">
    <property type="component" value="Unassembled WGS sequence"/>
</dbReference>
<name>A0ABS0YXV3_9BACT</name>
<evidence type="ECO:0008006" key="3">
    <source>
        <dbReference type="Google" id="ProtNLM"/>
    </source>
</evidence>
<dbReference type="Gene3D" id="3.30.70.2200">
    <property type="match status" value="1"/>
</dbReference>
<evidence type="ECO:0000313" key="2">
    <source>
        <dbReference type="Proteomes" id="UP000641025"/>
    </source>
</evidence>
<gene>
    <name evidence="1" type="ORF">JFN90_21830</name>
</gene>
<organism evidence="1 2">
    <name type="scientific">Geomonas propionica</name>
    <dbReference type="NCBI Taxonomy" id="2798582"/>
    <lineage>
        <taxon>Bacteria</taxon>
        <taxon>Pseudomonadati</taxon>
        <taxon>Thermodesulfobacteriota</taxon>
        <taxon>Desulfuromonadia</taxon>
        <taxon>Geobacterales</taxon>
        <taxon>Geobacteraceae</taxon>
        <taxon>Geomonas</taxon>
    </lineage>
</organism>
<accession>A0ABS0YXV3</accession>
<dbReference type="RefSeq" id="WP_199397250.1">
    <property type="nucleotide sequence ID" value="NZ_JAEMHK010000027.1"/>
</dbReference>
<dbReference type="PANTHER" id="PTHR40705">
    <property type="entry name" value="TRNA(ILE2) 2-AGMATINYLCYTIDINE SYNTHETASE TIAS"/>
    <property type="match status" value="1"/>
</dbReference>